<evidence type="ECO:0000313" key="3">
    <source>
        <dbReference type="EMBL" id="RDW80658.1"/>
    </source>
</evidence>
<keyword evidence="4" id="KW-1185">Reference proteome</keyword>
<feature type="region of interest" description="Disordered" evidence="1">
    <location>
        <begin position="306"/>
        <end position="330"/>
    </location>
</feature>
<dbReference type="Proteomes" id="UP000256328">
    <property type="component" value="Unassembled WGS sequence"/>
</dbReference>
<sequence length="726" mass="78984">MSAYSKSQPPSRGYDTGRAQQESPYSYPTLQYIHEPSFSSAATPDYHDANQMSSMAYSSNPSRSQFNETSGPYMAVSSSIPEVVSYVPRQGTGGARMLVNITSLYEFIPSNLPVFFIFFGSRRCPAQLAKSSPQQGAAQYSVTADIPPFASTGSSSPNVTVSMVLEYADGEPLGRVNVGSFLYVDGHGSGSSTLLGNMGDGKVSPAPSDLLARSEKCQLPQKDSLTSYGYPSTDSNPYSSYLVPSSSFGTVMTQYPRPESLFPPQNSSRQMAYGYTNDTLPTIKAEAQSPSCYPGYNGYANSAMQSSGLSSNAPYSRAHTSLPSPSTPNPPLVRTTLLQKMPTRATATPQGNEARSRHINPFYPRKAELHIKGELRTMTSNWTEDEVKCRRRLVLFKRSQSGSMITTTFSRVSPEDRPQNSICVSCIYWEGEGNYYITSVEVISLLEKLVATRFDVEEKNRIRRNLEGLKPVTVHKQGSANSEDFFKLIMGFPNPKPRNIEKNVKVFKWDDLANALHKIFSRYCERPPSVMPPGPGLLTPISSSGYATESSSAGLSYANDHHGAISPRSLASNTSSAYNHNIPPRVLSPDDHKAMGLHGGPPDLRLSLTQTQDASNQWQGNQHHMLSAQAPYPHYGGAAGGQQSRGSWDMSSYLESSPHTATAAGTSSNTFHGQSSQSSHGQGQSHHQQQQHLSEAAAPVGNHGENRNMGPLALPKQHESQPMPLS</sequence>
<name>A0A3D8S315_9HELO</name>
<feature type="region of interest" description="Disordered" evidence="1">
    <location>
        <begin position="566"/>
        <end position="726"/>
    </location>
</feature>
<dbReference type="EMBL" id="PDLN01000007">
    <property type="protein sequence ID" value="RDW80658.1"/>
    <property type="molecule type" value="Genomic_DNA"/>
</dbReference>
<feature type="compositionally biased region" description="Polar residues" evidence="1">
    <location>
        <begin position="1"/>
        <end position="10"/>
    </location>
</feature>
<feature type="compositionally biased region" description="Low complexity" evidence="1">
    <location>
        <begin position="672"/>
        <end position="692"/>
    </location>
</feature>
<evidence type="ECO:0000259" key="2">
    <source>
        <dbReference type="Pfam" id="PF23305"/>
    </source>
</evidence>
<dbReference type="PANTHER" id="PTHR39463:SF1">
    <property type="entry name" value="MEDUSA"/>
    <property type="match status" value="1"/>
</dbReference>
<organism evidence="3 4">
    <name type="scientific">Coleophoma crateriformis</name>
    <dbReference type="NCBI Taxonomy" id="565419"/>
    <lineage>
        <taxon>Eukaryota</taxon>
        <taxon>Fungi</taxon>
        <taxon>Dikarya</taxon>
        <taxon>Ascomycota</taxon>
        <taxon>Pezizomycotina</taxon>
        <taxon>Leotiomycetes</taxon>
        <taxon>Helotiales</taxon>
        <taxon>Dermateaceae</taxon>
        <taxon>Coleophoma</taxon>
    </lineage>
</organism>
<evidence type="ECO:0000313" key="4">
    <source>
        <dbReference type="Proteomes" id="UP000256328"/>
    </source>
</evidence>
<feature type="compositionally biased region" description="Polar residues" evidence="1">
    <location>
        <begin position="649"/>
        <end position="671"/>
    </location>
</feature>
<reference evidence="3 4" key="1">
    <citation type="journal article" date="2018" name="IMA Fungus">
        <title>IMA Genome-F 9: Draft genome sequence of Annulohypoxylon stygium, Aspergillus mulundensis, Berkeleyomyces basicola (syn. Thielaviopsis basicola), Ceratocystis smalleyi, two Cercospora beticola strains, Coleophoma cylindrospora, Fusarium fracticaudum, Phialophora cf. hyalina, and Morchella septimelata.</title>
        <authorList>
            <person name="Wingfield B.D."/>
            <person name="Bills G.F."/>
            <person name="Dong Y."/>
            <person name="Huang W."/>
            <person name="Nel W.J."/>
            <person name="Swalarsk-Parry B.S."/>
            <person name="Vaghefi N."/>
            <person name="Wilken P.M."/>
            <person name="An Z."/>
            <person name="de Beer Z.W."/>
            <person name="De Vos L."/>
            <person name="Chen L."/>
            <person name="Duong T.A."/>
            <person name="Gao Y."/>
            <person name="Hammerbacher A."/>
            <person name="Kikkert J.R."/>
            <person name="Li Y."/>
            <person name="Li H."/>
            <person name="Li K."/>
            <person name="Li Q."/>
            <person name="Liu X."/>
            <person name="Ma X."/>
            <person name="Naidoo K."/>
            <person name="Pethybridge S.J."/>
            <person name="Sun J."/>
            <person name="Steenkamp E.T."/>
            <person name="van der Nest M.A."/>
            <person name="van Wyk S."/>
            <person name="Wingfield M.J."/>
            <person name="Xiong C."/>
            <person name="Yue Q."/>
            <person name="Zhang X."/>
        </authorList>
    </citation>
    <scope>NUCLEOTIDE SEQUENCE [LARGE SCALE GENOMIC DNA]</scope>
    <source>
        <strain evidence="3 4">BP5796</strain>
    </source>
</reference>
<feature type="region of interest" description="Disordered" evidence="1">
    <location>
        <begin position="1"/>
        <end position="26"/>
    </location>
</feature>
<dbReference type="AlphaFoldDB" id="A0A3D8S315"/>
<dbReference type="InterPro" id="IPR055509">
    <property type="entry name" value="DUF7082"/>
</dbReference>
<proteinExistence type="predicted"/>
<protein>
    <recommendedName>
        <fullName evidence="2">DUF7082 domain-containing protein</fullName>
    </recommendedName>
</protein>
<dbReference type="OrthoDB" id="1751210at2759"/>
<comment type="caution">
    <text evidence="3">The sequence shown here is derived from an EMBL/GenBank/DDBJ whole genome shotgun (WGS) entry which is preliminary data.</text>
</comment>
<gene>
    <name evidence="3" type="ORF">BP5796_05356</name>
</gene>
<feature type="compositionally biased region" description="Polar residues" evidence="1">
    <location>
        <begin position="569"/>
        <end position="579"/>
    </location>
</feature>
<dbReference type="PANTHER" id="PTHR39463">
    <property type="entry name" value="MEDUSA"/>
    <property type="match status" value="1"/>
</dbReference>
<evidence type="ECO:0000256" key="1">
    <source>
        <dbReference type="SAM" id="MobiDB-lite"/>
    </source>
</evidence>
<accession>A0A3D8S315</accession>
<feature type="compositionally biased region" description="Polar residues" evidence="1">
    <location>
        <begin position="607"/>
        <end position="624"/>
    </location>
</feature>
<feature type="compositionally biased region" description="Low complexity" evidence="1">
    <location>
        <begin position="628"/>
        <end position="647"/>
    </location>
</feature>
<feature type="domain" description="DUF7082" evidence="2">
    <location>
        <begin position="366"/>
        <end position="519"/>
    </location>
</feature>
<dbReference type="Pfam" id="PF23305">
    <property type="entry name" value="DUF7082"/>
    <property type="match status" value="1"/>
</dbReference>
<dbReference type="GO" id="GO:0005634">
    <property type="term" value="C:nucleus"/>
    <property type="evidence" value="ECO:0007669"/>
    <property type="project" value="TreeGrafter"/>
</dbReference>